<organism evidence="1 2">
    <name type="scientific">Fusarium keratoplasticum</name>
    <dbReference type="NCBI Taxonomy" id="1328300"/>
    <lineage>
        <taxon>Eukaryota</taxon>
        <taxon>Fungi</taxon>
        <taxon>Dikarya</taxon>
        <taxon>Ascomycota</taxon>
        <taxon>Pezizomycotina</taxon>
        <taxon>Sordariomycetes</taxon>
        <taxon>Hypocreomycetidae</taxon>
        <taxon>Hypocreales</taxon>
        <taxon>Nectriaceae</taxon>
        <taxon>Fusarium</taxon>
        <taxon>Fusarium solani species complex</taxon>
    </lineage>
</organism>
<proteinExistence type="predicted"/>
<dbReference type="Proteomes" id="UP001065298">
    <property type="component" value="Chromosome 10"/>
</dbReference>
<gene>
    <name evidence="1" type="ORF">NCS57_01194500</name>
</gene>
<sequence>MKSKPAETCSDKEPVGTLGEPSVDAIEDAGVPGSSSLILDEATNKRILRKIDYKLMPVLCITYALQYYDKAVISQAAIFGFRRDLDLETGLRFSWATLIFYFGHMVGMYPCSLLAQRFRPRPICTSLTIIWALIILTTPACKSYSGILINRFFLGLVESGVSPIFMIVIGLWYTKQEHSVRSGWWYSCSGGSLLISPLINFGLAHIESGPLAPWQYMFLVAGLITLVWGIALIWIFPDTPEEAKGWSPEDKALLLERIRRDNGGSENRQFKAAQVWEGVREYQFWALAMMALLANTGAATLSTFASIVFAGMGFSLHTSLLLNIPFGVFAFGCVLSAAWLGSTRVGRLYTCCIATVPVMLGCCLLWRLPMSSRVGRIIGVYLVSFFSSCWLQAISLGTSNVMGYSKKGFYASGIWIGYCIGNIAGPLLFHARYAPRYGESFIGILIFFATLAGLSLFLRFFLERRNKRRDEKYGSPDFQDGLEDITDRENKSFRYKL</sequence>
<protein>
    <submittedName>
        <fullName evidence="1">MFS domain-containing protein</fullName>
    </submittedName>
</protein>
<keyword evidence="2" id="KW-1185">Reference proteome</keyword>
<name>A0ACC0QGI2_9HYPO</name>
<comment type="caution">
    <text evidence="1">The sequence shown here is derived from an EMBL/GenBank/DDBJ whole genome shotgun (WGS) entry which is preliminary data.</text>
</comment>
<dbReference type="EMBL" id="CM046512">
    <property type="protein sequence ID" value="KAI8654490.1"/>
    <property type="molecule type" value="Genomic_DNA"/>
</dbReference>
<reference evidence="1" key="1">
    <citation type="submission" date="2022-06" db="EMBL/GenBank/DDBJ databases">
        <title>Fusarium solani species complex genomes reveal bases of compartmentalisation and animal pathogenesis.</title>
        <authorList>
            <person name="Tsai I.J."/>
        </authorList>
    </citation>
    <scope>NUCLEOTIDE SEQUENCE</scope>
    <source>
        <strain evidence="1">Fu6.1</strain>
    </source>
</reference>
<evidence type="ECO:0000313" key="2">
    <source>
        <dbReference type="Proteomes" id="UP001065298"/>
    </source>
</evidence>
<evidence type="ECO:0000313" key="1">
    <source>
        <dbReference type="EMBL" id="KAI8654490.1"/>
    </source>
</evidence>
<accession>A0ACC0QGI2</accession>